<keyword evidence="6 19" id="KW-0812">Transmembrane</keyword>
<evidence type="ECO:0000256" key="19">
    <source>
        <dbReference type="SAM" id="Phobius"/>
    </source>
</evidence>
<reference evidence="23 24" key="2">
    <citation type="journal article" date="2012" name="J. Bacteriol.">
        <title>Genome Sequences of Burkholderia sp. Strains CCGE1002 and H160, Isolated from Legume Nodules in Mexico and Brazil.</title>
        <authorList>
            <person name="Ormeno-Orrillo E."/>
            <person name="Rogel M.A."/>
            <person name="Chueire L.M."/>
            <person name="Tiedje J.M."/>
            <person name="Martinez-Romero E."/>
            <person name="Hungria M."/>
        </authorList>
    </citation>
    <scope>NUCLEOTIDE SEQUENCE [LARGE SCALE GENOMIC DNA]</scope>
    <source>
        <strain evidence="23 24">CCGE1002</strain>
    </source>
</reference>
<evidence type="ECO:0000259" key="22">
    <source>
        <dbReference type="Pfam" id="PF13807"/>
    </source>
</evidence>
<feature type="domain" description="AAA" evidence="21">
    <location>
        <begin position="560"/>
        <end position="710"/>
    </location>
</feature>
<keyword evidence="8" id="KW-0418">Kinase</keyword>
<dbReference type="eggNOG" id="COG0489">
    <property type="taxonomic scope" value="Bacteria"/>
</dbReference>
<dbReference type="Pfam" id="PF02706">
    <property type="entry name" value="Wzz"/>
    <property type="match status" value="1"/>
</dbReference>
<keyword evidence="7" id="KW-0547">Nucleotide-binding</keyword>
<dbReference type="PANTHER" id="PTHR32309:SF32">
    <property type="entry name" value="TYROSINE-PROTEIN KINASE ETK-RELATED"/>
    <property type="match status" value="1"/>
</dbReference>
<evidence type="ECO:0000256" key="11">
    <source>
        <dbReference type="ARBA" id="ARBA00023136"/>
    </source>
</evidence>
<keyword evidence="3" id="KW-1003">Cell membrane</keyword>
<dbReference type="InterPro" id="IPR050445">
    <property type="entry name" value="Bact_polysacc_biosynth/exp"/>
</dbReference>
<dbReference type="InterPro" id="IPR027417">
    <property type="entry name" value="P-loop_NTPase"/>
</dbReference>
<accession>D5WMI2</accession>
<sequence length="756" mass="82013">MNQNSLLTNTAVLRNNDVSLSRYFDVLMANRWLVGGIAGSVLALGVAYAFIAPSVYQADILVQVEDSIPTNNSKSPLGDVSSMFDVKTEATAEMEIIQSRMVVGKAVDDLHLDISAKPRRFPLIGDWLGRQARSVSEPGLFGFGGYAWGNESVKVSSFNVPEAFEGEKFVLTVLDDGRYRLEQSDLSQPVEGRVGATLDTTLPDGAITLRIDALNARPGTQFILERQSREKTVENLQNRLTVSQKGKDSGIIGASLTGSERMLTASTLAEIGNAYVDQNLKRKAAEAEKSLEFLSAQLPQLKSDLERAEGRYNDMRNRMGVFNLSEQGKAYLDQSVAAQRSLLELKQKRAEMGAIYAPGHPAIQALDQQIGMLGSRIGSLSQQEQGLPDLEQNAVRLTRDMNVNNELYVGMLNNMQQLKLVRAGKVGTARLIDNPVVPKDPIKPNKLLVIIYAALGGLILGVGAAFARTALYRGVTDAQEIEEQTGLNVYATVPLSQAKVARIGKAPKLPTDEKFLLASEFPRDPSIESLRRLRTALHFAMLESESGDNRVLLTGPTEQVGKSFLSANLAAVVAAAGKRVLLIDADLRKGHLEQYFGLDSTPGLADYLSSEVPSDSVITRDVRPGLDFVARGAIPENPAELLVSERMQQFLAKTSDYDIVLIDTPPVLAVSDATALADSCGTVLLVTRFETTSIAQVQEATAQLKQANARVKGVIFNAIDTDVYRYSLGARAGLYRNASYLDALPASGEAKKDQPL</sequence>
<evidence type="ECO:0000259" key="20">
    <source>
        <dbReference type="Pfam" id="PF02706"/>
    </source>
</evidence>
<dbReference type="GeneID" id="301097648"/>
<comment type="catalytic activity">
    <reaction evidence="14">
        <text>L-tyrosyl-[protein] + ATP = O-phospho-L-tyrosyl-[protein] + ADP + H(+)</text>
        <dbReference type="Rhea" id="RHEA:10596"/>
        <dbReference type="Rhea" id="RHEA-COMP:10136"/>
        <dbReference type="Rhea" id="RHEA-COMP:20101"/>
        <dbReference type="ChEBI" id="CHEBI:15378"/>
        <dbReference type="ChEBI" id="CHEBI:30616"/>
        <dbReference type="ChEBI" id="CHEBI:46858"/>
        <dbReference type="ChEBI" id="CHEBI:61978"/>
        <dbReference type="ChEBI" id="CHEBI:456216"/>
    </reaction>
</comment>
<feature type="transmembrane region" description="Helical" evidence="19">
    <location>
        <begin position="32"/>
        <end position="51"/>
    </location>
</feature>
<dbReference type="KEGG" id="bge:BC1002_6587"/>
<dbReference type="HOGENOM" id="CLU_009912_0_0_4"/>
<keyword evidence="9" id="KW-0067">ATP-binding</keyword>
<evidence type="ECO:0000256" key="18">
    <source>
        <dbReference type="SAM" id="Coils"/>
    </source>
</evidence>
<evidence type="ECO:0000256" key="1">
    <source>
        <dbReference type="ARBA" id="ARBA00004429"/>
    </source>
</evidence>
<dbReference type="SUPFAM" id="SSF52540">
    <property type="entry name" value="P-loop containing nucleoside triphosphate hydrolases"/>
    <property type="match status" value="1"/>
</dbReference>
<evidence type="ECO:0000256" key="10">
    <source>
        <dbReference type="ARBA" id="ARBA00022989"/>
    </source>
</evidence>
<dbReference type="CDD" id="cd05387">
    <property type="entry name" value="BY-kinase"/>
    <property type="match status" value="1"/>
</dbReference>
<feature type="coiled-coil region" evidence="18">
    <location>
        <begin position="277"/>
        <end position="318"/>
    </location>
</feature>
<keyword evidence="11 19" id="KW-0472">Membrane</keyword>
<evidence type="ECO:0000256" key="2">
    <source>
        <dbReference type="ARBA" id="ARBA00008883"/>
    </source>
</evidence>
<evidence type="ECO:0000256" key="9">
    <source>
        <dbReference type="ARBA" id="ARBA00022840"/>
    </source>
</evidence>
<dbReference type="Proteomes" id="UP000002190">
    <property type="component" value="Chromosome 3"/>
</dbReference>
<feature type="domain" description="Tyrosine-protein kinase G-rich" evidence="22">
    <location>
        <begin position="389"/>
        <end position="470"/>
    </location>
</feature>
<evidence type="ECO:0000256" key="13">
    <source>
        <dbReference type="ARBA" id="ARBA00023169"/>
    </source>
</evidence>
<comment type="subcellular location">
    <subcellularLocation>
        <location evidence="1">Cell inner membrane</location>
        <topology evidence="1">Multi-pass membrane protein</topology>
    </subcellularLocation>
</comment>
<dbReference type="InterPro" id="IPR025669">
    <property type="entry name" value="AAA_dom"/>
</dbReference>
<comment type="similarity">
    <text evidence="2">Belongs to the etk/wzc family.</text>
</comment>
<keyword evidence="10 19" id="KW-1133">Transmembrane helix</keyword>
<dbReference type="FunFam" id="3.40.50.300:FF:000527">
    <property type="entry name" value="Tyrosine-protein kinase etk"/>
    <property type="match status" value="1"/>
</dbReference>
<dbReference type="InterPro" id="IPR003856">
    <property type="entry name" value="LPS_length_determ_N"/>
</dbReference>
<evidence type="ECO:0000313" key="24">
    <source>
        <dbReference type="Proteomes" id="UP000002190"/>
    </source>
</evidence>
<dbReference type="eggNOG" id="COG3206">
    <property type="taxonomic scope" value="Bacteria"/>
</dbReference>
<protein>
    <recommendedName>
        <fullName evidence="16">Putative tyrosine-protein kinase EpsB</fullName>
    </recommendedName>
    <alternativeName>
        <fullName evidence="17">EPS I polysaccharide export protein EpsB</fullName>
    </alternativeName>
</protein>
<evidence type="ECO:0000256" key="4">
    <source>
        <dbReference type="ARBA" id="ARBA00022519"/>
    </source>
</evidence>
<evidence type="ECO:0000259" key="21">
    <source>
        <dbReference type="Pfam" id="PF13614"/>
    </source>
</evidence>
<evidence type="ECO:0000256" key="12">
    <source>
        <dbReference type="ARBA" id="ARBA00023137"/>
    </source>
</evidence>
<keyword evidence="4" id="KW-0997">Cell inner membrane</keyword>
<dbReference type="GO" id="GO:0042802">
    <property type="term" value="F:identical protein binding"/>
    <property type="evidence" value="ECO:0007669"/>
    <property type="project" value="UniProtKB-ARBA"/>
</dbReference>
<dbReference type="InterPro" id="IPR005700">
    <property type="entry name" value="EPS_ExoP-like"/>
</dbReference>
<dbReference type="EMBL" id="CP002015">
    <property type="protein sequence ID" value="ADG20428.1"/>
    <property type="molecule type" value="Genomic_DNA"/>
</dbReference>
<dbReference type="RefSeq" id="WP_013094215.1">
    <property type="nucleotide sequence ID" value="NC_014119.1"/>
</dbReference>
<evidence type="ECO:0000256" key="15">
    <source>
        <dbReference type="ARBA" id="ARBA00054296"/>
    </source>
</evidence>
<dbReference type="InterPro" id="IPR005702">
    <property type="entry name" value="Wzc-like_C"/>
</dbReference>
<dbReference type="GO" id="GO:0004713">
    <property type="term" value="F:protein tyrosine kinase activity"/>
    <property type="evidence" value="ECO:0007669"/>
    <property type="project" value="UniProtKB-KW"/>
</dbReference>
<dbReference type="PANTHER" id="PTHR32309">
    <property type="entry name" value="TYROSINE-PROTEIN KINASE"/>
    <property type="match status" value="1"/>
</dbReference>
<name>D5WMI2_PARAM</name>
<gene>
    <name evidence="23" type="ordered locus">BC1002_6587</name>
</gene>
<evidence type="ECO:0000256" key="17">
    <source>
        <dbReference type="ARBA" id="ARBA00081049"/>
    </source>
</evidence>
<dbReference type="NCBIfam" id="TIGR01005">
    <property type="entry name" value="eps_transp_fam"/>
    <property type="match status" value="1"/>
</dbReference>
<organism evidence="23 24">
    <name type="scientific">Paraburkholderia atlantica</name>
    <dbReference type="NCBI Taxonomy" id="2654982"/>
    <lineage>
        <taxon>Bacteria</taxon>
        <taxon>Pseudomonadati</taxon>
        <taxon>Pseudomonadota</taxon>
        <taxon>Betaproteobacteria</taxon>
        <taxon>Burkholderiales</taxon>
        <taxon>Burkholderiaceae</taxon>
        <taxon>Paraburkholderia</taxon>
    </lineage>
</organism>
<evidence type="ECO:0000256" key="5">
    <source>
        <dbReference type="ARBA" id="ARBA00022679"/>
    </source>
</evidence>
<dbReference type="Pfam" id="PF13614">
    <property type="entry name" value="AAA_31"/>
    <property type="match status" value="1"/>
</dbReference>
<dbReference type="Pfam" id="PF23607">
    <property type="entry name" value="WZC_N"/>
    <property type="match status" value="1"/>
</dbReference>
<keyword evidence="13" id="KW-0270">Exopolysaccharide synthesis</keyword>
<evidence type="ECO:0000256" key="7">
    <source>
        <dbReference type="ARBA" id="ARBA00022741"/>
    </source>
</evidence>
<evidence type="ECO:0000256" key="6">
    <source>
        <dbReference type="ARBA" id="ARBA00022692"/>
    </source>
</evidence>
<keyword evidence="5" id="KW-0808">Transferase</keyword>
<keyword evidence="18" id="KW-0175">Coiled coil</keyword>
<dbReference type="AlphaFoldDB" id="D5WMI2"/>
<dbReference type="GO" id="GO:0005524">
    <property type="term" value="F:ATP binding"/>
    <property type="evidence" value="ECO:0007669"/>
    <property type="project" value="UniProtKB-KW"/>
</dbReference>
<keyword evidence="12" id="KW-0829">Tyrosine-protein kinase</keyword>
<evidence type="ECO:0000256" key="14">
    <source>
        <dbReference type="ARBA" id="ARBA00053015"/>
    </source>
</evidence>
<dbReference type="GO" id="GO:0005886">
    <property type="term" value="C:plasma membrane"/>
    <property type="evidence" value="ECO:0007669"/>
    <property type="project" value="UniProtKB-SubCell"/>
</dbReference>
<evidence type="ECO:0000313" key="23">
    <source>
        <dbReference type="EMBL" id="ADG20428.1"/>
    </source>
</evidence>
<feature type="domain" description="Polysaccharide chain length determinant N-terminal" evidence="20">
    <location>
        <begin position="16"/>
        <end position="110"/>
    </location>
</feature>
<evidence type="ECO:0000256" key="16">
    <source>
        <dbReference type="ARBA" id="ARBA00067833"/>
    </source>
</evidence>
<dbReference type="NCBIfam" id="TIGR01007">
    <property type="entry name" value="eps_fam"/>
    <property type="match status" value="1"/>
</dbReference>
<dbReference type="InterPro" id="IPR032807">
    <property type="entry name" value="GNVR"/>
</dbReference>
<evidence type="ECO:0000256" key="3">
    <source>
        <dbReference type="ARBA" id="ARBA00022475"/>
    </source>
</evidence>
<comment type="function">
    <text evidence="15">Probably involved in polymerization and/or export of exopolysaccharide EPS I which functions as a virulence factor. May be involved in an ATP-dependent process in the pathway for EPS I production, possibly export of the trimeric repeat units across the inner membrane or their polymerization.</text>
</comment>
<dbReference type="GO" id="GO:0000271">
    <property type="term" value="P:polysaccharide biosynthetic process"/>
    <property type="evidence" value="ECO:0007669"/>
    <property type="project" value="UniProtKB-KW"/>
</dbReference>
<reference evidence="24" key="1">
    <citation type="submission" date="2010-04" db="EMBL/GenBank/DDBJ databases">
        <title>Complete sequence of chromosome 3 of Burkholderia sp. CCGE1002.</title>
        <authorList>
            <consortium name="US DOE Joint Genome Institute"/>
            <person name="Lucas S."/>
            <person name="Copeland A."/>
            <person name="Lapidus A."/>
            <person name="Cheng J.-F."/>
            <person name="Bruce D."/>
            <person name="Goodwin L."/>
            <person name="Pitluck S."/>
            <person name="Chertkov O."/>
            <person name="Detter J.C."/>
            <person name="Han C."/>
            <person name="Tapia R."/>
            <person name="Land M."/>
            <person name="Hauser L."/>
            <person name="Kyrpides N."/>
            <person name="Ovchinnikova G."/>
            <person name="Martinez-Romero E."/>
            <person name="Hernandez M.A.R."/>
            <person name="Tiedje J.M."/>
            <person name="Woyke T."/>
        </authorList>
    </citation>
    <scope>NUCLEOTIDE SEQUENCE [LARGE SCALE GENOMIC DNA]</scope>
    <source>
        <strain evidence="24">CCGE1002</strain>
    </source>
</reference>
<proteinExistence type="inferred from homology"/>
<dbReference type="Gene3D" id="3.40.50.300">
    <property type="entry name" value="P-loop containing nucleotide triphosphate hydrolases"/>
    <property type="match status" value="1"/>
</dbReference>
<dbReference type="Pfam" id="PF13807">
    <property type="entry name" value="GNVR"/>
    <property type="match status" value="1"/>
</dbReference>
<evidence type="ECO:0000256" key="8">
    <source>
        <dbReference type="ARBA" id="ARBA00022777"/>
    </source>
</evidence>
<dbReference type="STRING" id="640511.BC1002_6587"/>